<gene>
    <name evidence="1" type="ORF">KDL28_18575</name>
</gene>
<sequence length="211" mass="23227">MTRPVPTHRAGLLELLLEMVRMEFRVEVFRPDPDDPVFTAGRCRVSVRRRRLDYGRVGLCPIHQMAWKGAGKPDLEQWMPSQGHGTTQHRWLPALPGRGLQPGLWSRRALRPPPRLLGQGGPTGRCRVGGRGDLRSVPARGGSLRFFVGCERNADVKAGFCSGHHARWKQAGMPEDWFSGTVVGLSTPGAQRTLDPADAFIAAIERLAPAG</sequence>
<dbReference type="Proteomes" id="UP001165283">
    <property type="component" value="Unassembled WGS sequence"/>
</dbReference>
<reference evidence="1" key="1">
    <citation type="submission" date="2021-04" db="EMBL/GenBank/DDBJ databases">
        <title>Pseudonocardia sp. nov., isolated from sandy soil of mangrove forest.</title>
        <authorList>
            <person name="Zan Z."/>
            <person name="Huang R."/>
            <person name="Liu W."/>
        </authorList>
    </citation>
    <scope>NUCLEOTIDE SEQUENCE</scope>
    <source>
        <strain evidence="1">S2-4</strain>
    </source>
</reference>
<proteinExistence type="predicted"/>
<evidence type="ECO:0000313" key="1">
    <source>
        <dbReference type="EMBL" id="MCO1657069.1"/>
    </source>
</evidence>
<organism evidence="1 2">
    <name type="scientific">Pseudonocardia humida</name>
    <dbReference type="NCBI Taxonomy" id="2800819"/>
    <lineage>
        <taxon>Bacteria</taxon>
        <taxon>Bacillati</taxon>
        <taxon>Actinomycetota</taxon>
        <taxon>Actinomycetes</taxon>
        <taxon>Pseudonocardiales</taxon>
        <taxon>Pseudonocardiaceae</taxon>
        <taxon>Pseudonocardia</taxon>
    </lineage>
</organism>
<keyword evidence="2" id="KW-1185">Reference proteome</keyword>
<protein>
    <submittedName>
        <fullName evidence="1">Uncharacterized protein</fullName>
    </submittedName>
</protein>
<dbReference type="RefSeq" id="WP_252440404.1">
    <property type="nucleotide sequence ID" value="NZ_JAGSOV010000039.1"/>
</dbReference>
<evidence type="ECO:0000313" key="2">
    <source>
        <dbReference type="Proteomes" id="UP001165283"/>
    </source>
</evidence>
<dbReference type="EMBL" id="JAGSOV010000039">
    <property type="protein sequence ID" value="MCO1657069.1"/>
    <property type="molecule type" value="Genomic_DNA"/>
</dbReference>
<comment type="caution">
    <text evidence="1">The sequence shown here is derived from an EMBL/GenBank/DDBJ whole genome shotgun (WGS) entry which is preliminary data.</text>
</comment>
<accession>A0ABT1A238</accession>
<name>A0ABT1A238_9PSEU</name>